<dbReference type="Pfam" id="PF21132">
    <property type="entry name" value="MFD_D3"/>
    <property type="match status" value="1"/>
</dbReference>
<dbReference type="EMBL" id="CP051775">
    <property type="protein sequence ID" value="QJE74821.1"/>
    <property type="molecule type" value="Genomic_DNA"/>
</dbReference>
<reference evidence="13" key="1">
    <citation type="submission" date="2020-04" db="EMBL/GenBank/DDBJ databases">
        <title>A desert anoxygenic phototrophic bacterium fixes CO2 using RubisCO under aerobic conditions.</title>
        <authorList>
            <person name="Tang K."/>
        </authorList>
    </citation>
    <scope>NUCLEOTIDE SEQUENCE [LARGE SCALE GENOMIC DNA]</scope>
    <source>
        <strain evidence="13">MIMtkB3</strain>
    </source>
</reference>
<dbReference type="GO" id="GO:0005737">
    <property type="term" value="C:cytoplasm"/>
    <property type="evidence" value="ECO:0007669"/>
    <property type="project" value="UniProtKB-SubCell"/>
</dbReference>
<dbReference type="GO" id="GO:0016787">
    <property type="term" value="F:hydrolase activity"/>
    <property type="evidence" value="ECO:0007669"/>
    <property type="project" value="UniProtKB-KW"/>
</dbReference>
<dbReference type="SUPFAM" id="SSF141259">
    <property type="entry name" value="CarD-like"/>
    <property type="match status" value="1"/>
</dbReference>
<dbReference type="InterPro" id="IPR048635">
    <property type="entry name" value="MFD_D3"/>
</dbReference>
<dbReference type="InterPro" id="IPR001650">
    <property type="entry name" value="Helicase_C-like"/>
</dbReference>
<protein>
    <recommendedName>
        <fullName evidence="9">Transcription-repair-coupling factor</fullName>
        <shortName evidence="9">TRCF</shortName>
        <ecNumber evidence="9">3.6.4.-</ecNumber>
    </recommendedName>
</protein>
<keyword evidence="6 9" id="KW-0067">ATP-binding</keyword>
<gene>
    <name evidence="9 13" type="primary">mfd</name>
    <name evidence="13" type="ORF">HHL28_07475</name>
</gene>
<comment type="function">
    <text evidence="9">Couples transcription and DNA repair by recognizing RNA polymerase (RNAP) stalled at DNA lesions. Mediates ATP-dependent release of RNAP and its truncated transcript from the DNA, and recruitment of nucleotide excision repair machinery to the damaged site.</text>
</comment>
<feature type="region of interest" description="Disordered" evidence="10">
    <location>
        <begin position="1158"/>
        <end position="1195"/>
    </location>
</feature>
<dbReference type="SMART" id="SM00982">
    <property type="entry name" value="TRCF"/>
    <property type="match status" value="1"/>
</dbReference>
<dbReference type="Pfam" id="PF00271">
    <property type="entry name" value="Helicase_C"/>
    <property type="match status" value="1"/>
</dbReference>
<dbReference type="Pfam" id="PF17757">
    <property type="entry name" value="UvrB_inter"/>
    <property type="match status" value="1"/>
</dbReference>
<evidence type="ECO:0000256" key="1">
    <source>
        <dbReference type="ARBA" id="ARBA00022490"/>
    </source>
</evidence>
<evidence type="ECO:0000256" key="5">
    <source>
        <dbReference type="ARBA" id="ARBA00022806"/>
    </source>
</evidence>
<dbReference type="InterPro" id="IPR041471">
    <property type="entry name" value="UvrB_inter"/>
</dbReference>
<dbReference type="Gene3D" id="3.40.50.11140">
    <property type="match status" value="1"/>
</dbReference>
<dbReference type="KEGG" id="acru:HHL28_07475"/>
<organism evidence="13 14">
    <name type="scientific">Aerophototrophica crusticola</name>
    <dbReference type="NCBI Taxonomy" id="1709002"/>
    <lineage>
        <taxon>Bacteria</taxon>
        <taxon>Pseudomonadati</taxon>
        <taxon>Pseudomonadota</taxon>
        <taxon>Alphaproteobacteria</taxon>
        <taxon>Rhodospirillales</taxon>
        <taxon>Rhodospirillaceae</taxon>
        <taxon>Aerophototrophica</taxon>
    </lineage>
</organism>
<dbReference type="SMART" id="SM00490">
    <property type="entry name" value="HELICc"/>
    <property type="match status" value="1"/>
</dbReference>
<keyword evidence="7 9" id="KW-0238">DNA-binding</keyword>
<accession>A0A858RBV3</accession>
<comment type="subcellular location">
    <subcellularLocation>
        <location evidence="9">Cytoplasm</location>
    </subcellularLocation>
</comment>
<dbReference type="GO" id="GO:0005524">
    <property type="term" value="F:ATP binding"/>
    <property type="evidence" value="ECO:0007669"/>
    <property type="project" value="UniProtKB-UniRule"/>
</dbReference>
<evidence type="ECO:0000313" key="13">
    <source>
        <dbReference type="EMBL" id="QJE74821.1"/>
    </source>
</evidence>
<evidence type="ECO:0000256" key="3">
    <source>
        <dbReference type="ARBA" id="ARBA00022763"/>
    </source>
</evidence>
<dbReference type="SMART" id="SM01058">
    <property type="entry name" value="CarD_TRCF"/>
    <property type="match status" value="1"/>
</dbReference>
<evidence type="ECO:0000259" key="11">
    <source>
        <dbReference type="PROSITE" id="PS51192"/>
    </source>
</evidence>
<keyword evidence="5" id="KW-0347">Helicase</keyword>
<dbReference type="AlphaFoldDB" id="A0A858RBV3"/>
<evidence type="ECO:0000313" key="14">
    <source>
        <dbReference type="Proteomes" id="UP000501891"/>
    </source>
</evidence>
<keyword evidence="3 9" id="KW-0227">DNA damage</keyword>
<dbReference type="Proteomes" id="UP000501891">
    <property type="component" value="Chromosome"/>
</dbReference>
<dbReference type="InterPro" id="IPR004576">
    <property type="entry name" value="Mfd"/>
</dbReference>
<evidence type="ECO:0000259" key="12">
    <source>
        <dbReference type="PROSITE" id="PS51194"/>
    </source>
</evidence>
<dbReference type="Gene3D" id="3.40.50.11180">
    <property type="match status" value="1"/>
</dbReference>
<evidence type="ECO:0000256" key="6">
    <source>
        <dbReference type="ARBA" id="ARBA00022840"/>
    </source>
</evidence>
<feature type="domain" description="Helicase C-terminal" evidence="12">
    <location>
        <begin position="808"/>
        <end position="962"/>
    </location>
</feature>
<dbReference type="InterPro" id="IPR003711">
    <property type="entry name" value="CarD-like/TRCF_RID"/>
</dbReference>
<feature type="compositionally biased region" description="Basic residues" evidence="10">
    <location>
        <begin position="1184"/>
        <end position="1195"/>
    </location>
</feature>
<dbReference type="InterPro" id="IPR011545">
    <property type="entry name" value="DEAD/DEAH_box_helicase_dom"/>
</dbReference>
<dbReference type="SUPFAM" id="SSF52540">
    <property type="entry name" value="P-loop containing nucleoside triphosphate hydrolases"/>
    <property type="match status" value="4"/>
</dbReference>
<keyword evidence="4 9" id="KW-0378">Hydrolase</keyword>
<feature type="compositionally biased region" description="Pro residues" evidence="10">
    <location>
        <begin position="1168"/>
        <end position="1183"/>
    </location>
</feature>
<dbReference type="SUPFAM" id="SSF143517">
    <property type="entry name" value="TRCF domain-like"/>
    <property type="match status" value="1"/>
</dbReference>
<dbReference type="NCBIfam" id="TIGR00580">
    <property type="entry name" value="mfd"/>
    <property type="match status" value="1"/>
</dbReference>
<dbReference type="Gene3D" id="3.40.50.300">
    <property type="entry name" value="P-loop containing nucleotide triphosphate hydrolases"/>
    <property type="match status" value="2"/>
</dbReference>
<keyword evidence="8 9" id="KW-0234">DNA repair</keyword>
<dbReference type="GO" id="GO:0006355">
    <property type="term" value="P:regulation of DNA-templated transcription"/>
    <property type="evidence" value="ECO:0007669"/>
    <property type="project" value="UniProtKB-UniRule"/>
</dbReference>
<dbReference type="Gene3D" id="3.90.1150.50">
    <property type="entry name" value="Transcription-repair-coupling factor, D7 domain"/>
    <property type="match status" value="1"/>
</dbReference>
<dbReference type="Pfam" id="PF03461">
    <property type="entry name" value="TRCF"/>
    <property type="match status" value="1"/>
</dbReference>
<comment type="similarity">
    <text evidence="9">In the C-terminal section; belongs to the helicase family. RecG subfamily.</text>
</comment>
<evidence type="ECO:0000256" key="10">
    <source>
        <dbReference type="SAM" id="MobiDB-lite"/>
    </source>
</evidence>
<dbReference type="PROSITE" id="PS51192">
    <property type="entry name" value="HELICASE_ATP_BIND_1"/>
    <property type="match status" value="1"/>
</dbReference>
<dbReference type="InterPro" id="IPR014001">
    <property type="entry name" value="Helicase_ATP-bd"/>
</dbReference>
<dbReference type="InterPro" id="IPR005118">
    <property type="entry name" value="TRCF_C"/>
</dbReference>
<dbReference type="HAMAP" id="MF_00969">
    <property type="entry name" value="TRCF"/>
    <property type="match status" value="1"/>
</dbReference>
<dbReference type="PROSITE" id="PS51194">
    <property type="entry name" value="HELICASE_CTER"/>
    <property type="match status" value="1"/>
</dbReference>
<keyword evidence="2 9" id="KW-0547">Nucleotide-binding</keyword>
<dbReference type="GO" id="GO:0003684">
    <property type="term" value="F:damaged DNA binding"/>
    <property type="evidence" value="ECO:0007669"/>
    <property type="project" value="InterPro"/>
</dbReference>
<dbReference type="InterPro" id="IPR047112">
    <property type="entry name" value="RecG/Mfd"/>
</dbReference>
<comment type="similarity">
    <text evidence="9">In the N-terminal section; belongs to the UvrB family.</text>
</comment>
<evidence type="ECO:0000256" key="7">
    <source>
        <dbReference type="ARBA" id="ARBA00023125"/>
    </source>
</evidence>
<dbReference type="SMART" id="SM00487">
    <property type="entry name" value="DEXDc"/>
    <property type="match status" value="1"/>
</dbReference>
<dbReference type="GO" id="GO:0000716">
    <property type="term" value="P:transcription-coupled nucleotide-excision repair, DNA damage recognition"/>
    <property type="evidence" value="ECO:0007669"/>
    <property type="project" value="UniProtKB-UniRule"/>
</dbReference>
<feature type="domain" description="Helicase ATP-binding" evidence="11">
    <location>
        <begin position="626"/>
        <end position="787"/>
    </location>
</feature>
<proteinExistence type="inferred from homology"/>
<dbReference type="EC" id="3.6.4.-" evidence="9"/>
<dbReference type="PANTHER" id="PTHR47964">
    <property type="entry name" value="ATP-DEPENDENT DNA HELICASE HOMOLOG RECG, CHLOROPLASTIC"/>
    <property type="match status" value="1"/>
</dbReference>
<dbReference type="PANTHER" id="PTHR47964:SF1">
    <property type="entry name" value="ATP-DEPENDENT DNA HELICASE HOMOLOG RECG, CHLOROPLASTIC"/>
    <property type="match status" value="1"/>
</dbReference>
<name>A0A858RBV3_9PROT</name>
<dbReference type="InterPro" id="IPR036101">
    <property type="entry name" value="CarD-like/TRCF_RID_sf"/>
</dbReference>
<evidence type="ECO:0000256" key="8">
    <source>
        <dbReference type="ARBA" id="ARBA00023204"/>
    </source>
</evidence>
<evidence type="ECO:0000256" key="9">
    <source>
        <dbReference type="HAMAP-Rule" id="MF_00969"/>
    </source>
</evidence>
<keyword evidence="1 9" id="KW-0963">Cytoplasm</keyword>
<keyword evidence="14" id="KW-1185">Reference proteome</keyword>
<dbReference type="InterPro" id="IPR037235">
    <property type="entry name" value="TRCF-like_C_D7"/>
</dbReference>
<sequence>MNLGSPRRLLLAGTPEGQDARVLVELARKGGSAGLLHVATDDARAARLADAVSFFDPEVEVVQFPAWDCLPYDRVSPNGEIVAKRIDALTRLLETKRTRPLLVVTTVNAALQKVPPRLAFRNATFRAKVGGTVNVNELQRFLSQNGYVRAQTVREPGEYAVRGGIIDLFPPGTPEPLRLDLFGDDLDGVRTFDPMTQLTTEKRDSFVLMPMSEVFLDEVSVQRFRTGYRELFGAVTGDDPLYEAISAGRKQAGMEHWLPLFHPSMETLFDYMPNASMTLDPNVEEARDQRLAQVDDFYTARKTLKEAEKQSGNPVYKPVPPSMLFLDGPTWDLHLSVRAVAQLSPFAAVEAGGNPDLADAGGRKGRDFADARVQSGVNVYDALREHIDAMQADGRQVVIAGYSTGARDRLLSVLKEHGLEKLKPCDTWAEVLALPRTTTALVVLAMDHGFTAPGLALVTEQDVLGDRLVRAGTKRKRRAANFIAEASGLNPGDLVVHIDHGIGRYDGLETLTVGGAPHDCLRLVYEGGDKLYVPVENIEVLSRYGGEDAAATLDKLGGAGWQSRKARVKKRLKDMADALLRIAAERALRKADPVGVPDGAWDEFCARFPYAETDDQLNAISDVMDDLSSGRPMDRLVCGDVGFGKTEVALRAAFLAVMNGMQVAVVVPTTLLARQHYRTFEARFQGLPVRLGQLSRLVTAKEQNQIKAGLADGTMDIVVGTHTLLGKGVDFKKLGLVIVDEEQHFGVKQKERLKELRSDVHVLTLTATPIPRTLQLALSGVRELSLIATPPVDRLAVRTFVLPYDPVVIREAILREHFRGGQSFYVCPRVEDLEKVRRGLEELVPEVKVITAHGQMAATELEEVMTAFDDGRYDVLLATNIIESGLDIPRANTLVVHRADLFGLAQLYQIRGRVGRSKVRGYAYLTYQPRAVLSATAQQRLHVIETLDSLGAGFQLASHDMDIRGAGNLLGEEQSGQIREVGVELYQQMLEEAISAARTGKTDAQMAEEGGWSPQINLGMPVLIPEAYVADLGVRLTLYRRLSDLQTRDEIEGFAAELIDRFGPLPEEVDNLLKLVEIKRLCKEACVASLDAGPKGAVVGFRNNNFKNPPKLVEFLQKQAGTAKLRPDHKLVVLRPWDSPETRMAGVRTLMQALAQMAAGEKVTEDLAPPPPPPPIPPPPKFPPAKRKVLPPWKR</sequence>
<evidence type="ECO:0000256" key="4">
    <source>
        <dbReference type="ARBA" id="ARBA00022801"/>
    </source>
</evidence>
<dbReference type="Gene3D" id="2.40.10.170">
    <property type="match status" value="1"/>
</dbReference>
<dbReference type="CDD" id="cd17991">
    <property type="entry name" value="DEXHc_TRCF"/>
    <property type="match status" value="1"/>
</dbReference>
<evidence type="ECO:0000256" key="2">
    <source>
        <dbReference type="ARBA" id="ARBA00022741"/>
    </source>
</evidence>
<dbReference type="Gene3D" id="3.30.2060.10">
    <property type="entry name" value="Penicillin-binding protein 1b domain"/>
    <property type="match status" value="1"/>
</dbReference>
<dbReference type="GO" id="GO:0003678">
    <property type="term" value="F:DNA helicase activity"/>
    <property type="evidence" value="ECO:0007669"/>
    <property type="project" value="TreeGrafter"/>
</dbReference>
<dbReference type="InterPro" id="IPR027417">
    <property type="entry name" value="P-loop_NTPase"/>
</dbReference>
<dbReference type="Pfam" id="PF02559">
    <property type="entry name" value="CarD_TRCF_RID"/>
    <property type="match status" value="1"/>
</dbReference>
<dbReference type="Pfam" id="PF00270">
    <property type="entry name" value="DEAD"/>
    <property type="match status" value="1"/>
</dbReference>